<accession>A0A4R3M250</accession>
<protein>
    <submittedName>
        <fullName evidence="2">HAD superfamily hydrolase (TIGR01493 family)/HAD superfamily hydrolase (TIGR01509 family)/HAD superfamily hydrolase (TIGR01549 family)</fullName>
    </submittedName>
</protein>
<dbReference type="Proteomes" id="UP000295525">
    <property type="component" value="Unassembled WGS sequence"/>
</dbReference>
<dbReference type="AlphaFoldDB" id="A0A4R3M250"/>
<proteinExistence type="predicted"/>
<dbReference type="Gene3D" id="3.40.50.1000">
    <property type="entry name" value="HAD superfamily/HAD-like"/>
    <property type="match status" value="1"/>
</dbReference>
<sequence>MLSASSNKVSSCMSPLAASLGGVKAIVFDVYGTLVEIQDRRRPYAQLLQWLARAGRAPRHDDAAQVMCYLTELAGTAQRFGMTLPTPVLASLKQDLFAELASVTLYPDARRALIALHETGIQIAVCSNLAAPYAIPVLELLPFGLDAYVWSFNVGTIKPDPAMYRAVCQSLRCAPADILFVGDTVEDDYVGPRAIGMRARHLVRGGPARVKDTIRSLDELIAA</sequence>
<dbReference type="Pfam" id="PF00702">
    <property type="entry name" value="Hydrolase"/>
    <property type="match status" value="1"/>
</dbReference>
<organism evidence="2 3">
    <name type="scientific">Paralcaligenes ureilyticus</name>
    <dbReference type="NCBI Taxonomy" id="627131"/>
    <lineage>
        <taxon>Bacteria</taxon>
        <taxon>Pseudomonadati</taxon>
        <taxon>Pseudomonadota</taxon>
        <taxon>Betaproteobacteria</taxon>
        <taxon>Burkholderiales</taxon>
        <taxon>Alcaligenaceae</taxon>
        <taxon>Paralcaligenes</taxon>
    </lineage>
</organism>
<name>A0A4R3M250_9BURK</name>
<keyword evidence="3" id="KW-1185">Reference proteome</keyword>
<dbReference type="InterPro" id="IPR051540">
    <property type="entry name" value="S-2-haloacid_dehalogenase"/>
</dbReference>
<dbReference type="PANTHER" id="PTHR43316:SF3">
    <property type="entry name" value="HALOACID DEHALOGENASE, TYPE II (AFU_ORTHOLOGUE AFUA_2G07750)-RELATED"/>
    <property type="match status" value="1"/>
</dbReference>
<dbReference type="PANTHER" id="PTHR43316">
    <property type="entry name" value="HYDROLASE, HALOACID DELAHOGENASE-RELATED"/>
    <property type="match status" value="1"/>
</dbReference>
<evidence type="ECO:0000256" key="1">
    <source>
        <dbReference type="ARBA" id="ARBA00022801"/>
    </source>
</evidence>
<dbReference type="SFLD" id="SFLDG01129">
    <property type="entry name" value="C1.5:_HAD__Beta-PGM__Phosphata"/>
    <property type="match status" value="1"/>
</dbReference>
<comment type="caution">
    <text evidence="2">The sequence shown here is derived from an EMBL/GenBank/DDBJ whole genome shotgun (WGS) entry which is preliminary data.</text>
</comment>
<dbReference type="SFLD" id="SFLDS00003">
    <property type="entry name" value="Haloacid_Dehalogenase"/>
    <property type="match status" value="1"/>
</dbReference>
<evidence type="ECO:0000313" key="3">
    <source>
        <dbReference type="Proteomes" id="UP000295525"/>
    </source>
</evidence>
<dbReference type="NCBIfam" id="TIGR01549">
    <property type="entry name" value="HAD-SF-IA-v1"/>
    <property type="match status" value="1"/>
</dbReference>
<dbReference type="GO" id="GO:0016787">
    <property type="term" value="F:hydrolase activity"/>
    <property type="evidence" value="ECO:0007669"/>
    <property type="project" value="UniProtKB-KW"/>
</dbReference>
<dbReference type="InterPro" id="IPR006439">
    <property type="entry name" value="HAD-SF_hydro_IA"/>
</dbReference>
<gene>
    <name evidence="2" type="ORF">EDC26_107128</name>
</gene>
<dbReference type="InterPro" id="IPR036412">
    <property type="entry name" value="HAD-like_sf"/>
</dbReference>
<dbReference type="SUPFAM" id="SSF56784">
    <property type="entry name" value="HAD-like"/>
    <property type="match status" value="1"/>
</dbReference>
<evidence type="ECO:0000313" key="2">
    <source>
        <dbReference type="EMBL" id="TCT07072.1"/>
    </source>
</evidence>
<reference evidence="2 3" key="1">
    <citation type="submission" date="2019-03" db="EMBL/GenBank/DDBJ databases">
        <title>Genomic Encyclopedia of Type Strains, Phase IV (KMG-IV): sequencing the most valuable type-strain genomes for metagenomic binning, comparative biology and taxonomic classification.</title>
        <authorList>
            <person name="Goeker M."/>
        </authorList>
    </citation>
    <scope>NUCLEOTIDE SEQUENCE [LARGE SCALE GENOMIC DNA]</scope>
    <source>
        <strain evidence="2 3">DSM 24591</strain>
    </source>
</reference>
<dbReference type="EMBL" id="SMAJ01000007">
    <property type="protein sequence ID" value="TCT07072.1"/>
    <property type="molecule type" value="Genomic_DNA"/>
</dbReference>
<keyword evidence="1 2" id="KW-0378">Hydrolase</keyword>
<dbReference type="InterPro" id="IPR023214">
    <property type="entry name" value="HAD_sf"/>
</dbReference>